<dbReference type="InterPro" id="IPR033922">
    <property type="entry name" value="NAD_bind_Glu_DH"/>
</dbReference>
<organism evidence="10 11">
    <name type="scientific">Pelobacter propionicus (strain DSM 2379 / NBRC 103807 / OttBd1)</name>
    <dbReference type="NCBI Taxonomy" id="338966"/>
    <lineage>
        <taxon>Bacteria</taxon>
        <taxon>Pseudomonadati</taxon>
        <taxon>Thermodesulfobacteriota</taxon>
        <taxon>Desulfuromonadia</taxon>
        <taxon>Desulfuromonadales</taxon>
        <taxon>Desulfuromonadaceae</taxon>
        <taxon>Pelobacter</taxon>
    </lineage>
</organism>
<dbReference type="AlphaFoldDB" id="A1AUR9"/>
<dbReference type="EMBL" id="CP000482">
    <property type="protein sequence ID" value="ABL01090.1"/>
    <property type="molecule type" value="Genomic_DNA"/>
</dbReference>
<dbReference type="Pfam" id="PF00208">
    <property type="entry name" value="ELFV_dehydrog"/>
    <property type="match status" value="1"/>
</dbReference>
<dbReference type="PANTHER" id="PTHR43571:SF1">
    <property type="entry name" value="NADP-SPECIFIC GLUTAMATE DEHYDROGENASE 1-RELATED"/>
    <property type="match status" value="1"/>
</dbReference>
<dbReference type="PRINTS" id="PR00082">
    <property type="entry name" value="GLFDHDRGNASE"/>
</dbReference>
<feature type="site" description="Important for catalysis" evidence="7">
    <location>
        <position position="172"/>
    </location>
</feature>
<dbReference type="Gene3D" id="3.40.50.10860">
    <property type="entry name" value="Leucine Dehydrogenase, chain A, domain 1"/>
    <property type="match status" value="1"/>
</dbReference>
<keyword evidence="6" id="KW-0547">Nucleotide-binding</keyword>
<evidence type="ECO:0000256" key="7">
    <source>
        <dbReference type="PIRSR" id="PIRSR000185-3"/>
    </source>
</evidence>
<protein>
    <recommendedName>
        <fullName evidence="4">Glutamate dehydrogenase</fullName>
    </recommendedName>
</protein>
<feature type="binding site" evidence="6">
    <location>
        <position position="120"/>
    </location>
    <ligand>
        <name>substrate</name>
    </ligand>
</feature>
<evidence type="ECO:0000256" key="1">
    <source>
        <dbReference type="ARBA" id="ARBA00006382"/>
    </source>
</evidence>
<evidence type="ECO:0000259" key="9">
    <source>
        <dbReference type="SMART" id="SM00839"/>
    </source>
</evidence>
<evidence type="ECO:0000256" key="8">
    <source>
        <dbReference type="RuleBase" id="RU004417"/>
    </source>
</evidence>
<dbReference type="SUPFAM" id="SSF53223">
    <property type="entry name" value="Aminoacid dehydrogenase-like, N-terminal domain"/>
    <property type="match status" value="1"/>
</dbReference>
<reference evidence="10 11" key="1">
    <citation type="submission" date="2006-10" db="EMBL/GenBank/DDBJ databases">
        <title>Complete sequence of chromosome of Pelobacter propionicus DSM 2379.</title>
        <authorList>
            <consortium name="US DOE Joint Genome Institute"/>
            <person name="Copeland A."/>
            <person name="Lucas S."/>
            <person name="Lapidus A."/>
            <person name="Barry K."/>
            <person name="Detter J.C."/>
            <person name="Glavina del Rio T."/>
            <person name="Hammon N."/>
            <person name="Israni S."/>
            <person name="Dalin E."/>
            <person name="Tice H."/>
            <person name="Pitluck S."/>
            <person name="Saunders E."/>
            <person name="Brettin T."/>
            <person name="Bruce D."/>
            <person name="Han C."/>
            <person name="Tapia R."/>
            <person name="Schmutz J."/>
            <person name="Larimer F."/>
            <person name="Land M."/>
            <person name="Hauser L."/>
            <person name="Kyrpides N."/>
            <person name="Kim E."/>
            <person name="Lovley D."/>
            <person name="Richardson P."/>
        </authorList>
    </citation>
    <scope>NUCLEOTIDE SEQUENCE [LARGE SCALE GENOMIC DNA]</scope>
    <source>
        <strain evidence="11">DSM 2379 / NBRC 103807 / OttBd1</strain>
    </source>
</reference>
<evidence type="ECO:0000256" key="5">
    <source>
        <dbReference type="PIRSR" id="PIRSR000185-1"/>
    </source>
</evidence>
<evidence type="ECO:0000256" key="3">
    <source>
        <dbReference type="ARBA" id="ARBA00023002"/>
    </source>
</evidence>
<accession>A1AUR9</accession>
<dbReference type="Proteomes" id="UP000006732">
    <property type="component" value="Chromosome"/>
</dbReference>
<feature type="binding site" evidence="6">
    <location>
        <position position="171"/>
    </location>
    <ligand>
        <name>substrate</name>
    </ligand>
</feature>
<evidence type="ECO:0000256" key="4">
    <source>
        <dbReference type="PIRNR" id="PIRNR000185"/>
    </source>
</evidence>
<dbReference type="HOGENOM" id="CLU_025763_2_1_7"/>
<dbReference type="SMART" id="SM00839">
    <property type="entry name" value="ELFV_dehydrog"/>
    <property type="match status" value="1"/>
</dbReference>
<comment type="subunit">
    <text evidence="2">Homohexamer.</text>
</comment>
<dbReference type="Gene3D" id="3.40.50.720">
    <property type="entry name" value="NAD(P)-binding Rossmann-like Domain"/>
    <property type="match status" value="1"/>
</dbReference>
<keyword evidence="6" id="KW-0520">NAD</keyword>
<sequence>MVSMAKVDEKLHGIYQDVVKRNPGEVEYHQAVAEVLETLGPVVAKNPEYLERKIIERICEPERQIIFRVPWQDDKGEVHINRGFRVQFNSAIGPYKGGIRFHPSVYLGIIKFLGFEQIFKNSLTGMPIGGGKGGSDFDPKGRSDDEIMRFCQSFITELFRHLGEHTDVPAGDIGVGGREIGYMFGQYKRLTNRWEAGVLTGKGLKWGGSLVRPEATGYGATYFVNEALKVRNDSLEGKTCLVSGSGNVAIYTIEKIQQLGGKCVACSDSNGVIYHENGLDLALIKQLKEVERRRIADYASYHKDARYTANGNIWEIPCQVAMPSATQNEINGKDAAILVKNGCIAVGEGANMPTNPDGIKVFQDAKIAYCPGKACNAGGVATSALEMQQNAQRDSWTFEETEKKLEKIMVGIHKLCYKTAEEYGQAGNYVLGANIAGFIKVADAMVAHGLI</sequence>
<dbReference type="FunFam" id="3.40.50.10860:FF:000002">
    <property type="entry name" value="Glutamate dehydrogenase"/>
    <property type="match status" value="1"/>
</dbReference>
<keyword evidence="3 4" id="KW-0560">Oxidoreductase</keyword>
<dbReference type="InterPro" id="IPR014362">
    <property type="entry name" value="Glu_DH"/>
</dbReference>
<dbReference type="InterPro" id="IPR036291">
    <property type="entry name" value="NAD(P)-bd_dom_sf"/>
</dbReference>
<name>A1AUR9_PELPD</name>
<evidence type="ECO:0000313" key="11">
    <source>
        <dbReference type="Proteomes" id="UP000006732"/>
    </source>
</evidence>
<dbReference type="Pfam" id="PF02812">
    <property type="entry name" value="ELFV_dehydrog_N"/>
    <property type="match status" value="1"/>
</dbReference>
<feature type="binding site" evidence="6">
    <location>
        <position position="216"/>
    </location>
    <ligand>
        <name>NAD(+)</name>
        <dbReference type="ChEBI" id="CHEBI:57540"/>
    </ligand>
</feature>
<feature type="active site" description="Proton donor" evidence="5">
    <location>
        <position position="132"/>
    </location>
</feature>
<feature type="binding site" evidence="6">
    <location>
        <position position="96"/>
    </location>
    <ligand>
        <name>substrate</name>
    </ligand>
</feature>
<dbReference type="NCBIfam" id="NF006929">
    <property type="entry name" value="PRK09414.1"/>
    <property type="match status" value="1"/>
</dbReference>
<dbReference type="InterPro" id="IPR006097">
    <property type="entry name" value="Glu/Leu/Phe/Val/Trp_DH_dimer"/>
</dbReference>
<dbReference type="OrthoDB" id="9803297at2"/>
<comment type="similarity">
    <text evidence="1 4 8">Belongs to the Glu/Leu/Phe/Val dehydrogenases family.</text>
</comment>
<keyword evidence="11" id="KW-1185">Reference proteome</keyword>
<dbReference type="PIRSF" id="PIRSF000185">
    <property type="entry name" value="Glu_DH"/>
    <property type="match status" value="1"/>
</dbReference>
<dbReference type="CDD" id="cd05313">
    <property type="entry name" value="NAD_bind_2_Glu_DH"/>
    <property type="match status" value="1"/>
</dbReference>
<dbReference type="PANTHER" id="PTHR43571">
    <property type="entry name" value="NADP-SPECIFIC GLUTAMATE DEHYDROGENASE 1-RELATED"/>
    <property type="match status" value="1"/>
</dbReference>
<dbReference type="InterPro" id="IPR006095">
    <property type="entry name" value="Glu/Leu/Phe/Val/Trp_DH"/>
</dbReference>
<gene>
    <name evidence="10" type="ordered locus">Ppro_3497</name>
</gene>
<dbReference type="GO" id="GO:0004354">
    <property type="term" value="F:glutamate dehydrogenase (NADP+) activity"/>
    <property type="evidence" value="ECO:0007669"/>
    <property type="project" value="TreeGrafter"/>
</dbReference>
<dbReference type="InterPro" id="IPR006096">
    <property type="entry name" value="Glu/Leu/Phe/Val/Trp_DH_C"/>
</dbReference>
<evidence type="ECO:0000313" key="10">
    <source>
        <dbReference type="EMBL" id="ABL01090.1"/>
    </source>
</evidence>
<dbReference type="FunFam" id="3.40.50.720:FF:000030">
    <property type="entry name" value="Glutamate dehydrogenase"/>
    <property type="match status" value="1"/>
</dbReference>
<proteinExistence type="inferred from homology"/>
<feature type="domain" description="Glutamate/phenylalanine/leucine/valine/L-tryptophan dehydrogenase C-terminal" evidence="9">
    <location>
        <begin position="209"/>
        <end position="449"/>
    </location>
</feature>
<dbReference type="eggNOG" id="COG0334">
    <property type="taxonomic scope" value="Bacteria"/>
</dbReference>
<dbReference type="InterPro" id="IPR046346">
    <property type="entry name" value="Aminoacid_DH-like_N_sf"/>
</dbReference>
<dbReference type="KEGG" id="ppd:Ppro_3497"/>
<dbReference type="InterPro" id="IPR050724">
    <property type="entry name" value="Glu_Leu_Phe_Val_DH"/>
</dbReference>
<dbReference type="GO" id="GO:0000166">
    <property type="term" value="F:nucleotide binding"/>
    <property type="evidence" value="ECO:0007669"/>
    <property type="project" value="UniProtKB-KW"/>
</dbReference>
<dbReference type="STRING" id="338966.Ppro_3497"/>
<dbReference type="FunFam" id="1.10.285.10:FF:000001">
    <property type="entry name" value="Glutamate dehydrogenase"/>
    <property type="match status" value="1"/>
</dbReference>
<feature type="binding site" evidence="6">
    <location>
        <position position="383"/>
    </location>
    <ligand>
        <name>substrate</name>
    </ligand>
</feature>
<feature type="binding site" evidence="6">
    <location>
        <position position="117"/>
    </location>
    <ligand>
        <name>substrate</name>
    </ligand>
</feature>
<evidence type="ECO:0000256" key="6">
    <source>
        <dbReference type="PIRSR" id="PIRSR000185-2"/>
    </source>
</evidence>
<dbReference type="GO" id="GO:0005829">
    <property type="term" value="C:cytosol"/>
    <property type="evidence" value="ECO:0007669"/>
    <property type="project" value="TreeGrafter"/>
</dbReference>
<feature type="binding site" evidence="6">
    <location>
        <position position="247"/>
    </location>
    <ligand>
        <name>NAD(+)</name>
        <dbReference type="ChEBI" id="CHEBI:57540"/>
    </ligand>
</feature>
<evidence type="ECO:0000256" key="2">
    <source>
        <dbReference type="ARBA" id="ARBA00011643"/>
    </source>
</evidence>
<dbReference type="SUPFAM" id="SSF51735">
    <property type="entry name" value="NAD(P)-binding Rossmann-fold domains"/>
    <property type="match status" value="1"/>
</dbReference>
<dbReference type="GO" id="GO:0006537">
    <property type="term" value="P:glutamate biosynthetic process"/>
    <property type="evidence" value="ECO:0007669"/>
    <property type="project" value="TreeGrafter"/>
</dbReference>
<dbReference type="Gene3D" id="1.10.285.10">
    <property type="entry name" value="Glutamate Dehydrogenase, chain A, domain 3"/>
    <property type="match status" value="2"/>
</dbReference>